<keyword evidence="2" id="KW-0472">Membrane</keyword>
<keyword evidence="2" id="KW-1133">Transmembrane helix</keyword>
<feature type="region of interest" description="Disordered" evidence="1">
    <location>
        <begin position="199"/>
        <end position="298"/>
    </location>
</feature>
<feature type="transmembrane region" description="Helical" evidence="2">
    <location>
        <begin position="133"/>
        <end position="155"/>
    </location>
</feature>
<name>A0A7L5DPT7_9BACT</name>
<evidence type="ECO:0000313" key="4">
    <source>
        <dbReference type="Proteomes" id="UP000501128"/>
    </source>
</evidence>
<dbReference type="RefSeq" id="WP_169552408.1">
    <property type="nucleotide sequence ID" value="NZ_CP051677.1"/>
</dbReference>
<dbReference type="Proteomes" id="UP000501128">
    <property type="component" value="Chromosome"/>
</dbReference>
<protein>
    <submittedName>
        <fullName evidence="3">Uncharacterized protein</fullName>
    </submittedName>
</protein>
<reference evidence="3 4" key="1">
    <citation type="submission" date="2020-04" db="EMBL/GenBank/DDBJ databases">
        <title>Genome sequencing of novel species.</title>
        <authorList>
            <person name="Heo J."/>
            <person name="Kim S.-J."/>
            <person name="Kim J.-S."/>
            <person name="Hong S.-B."/>
            <person name="Kwon S.-W."/>
        </authorList>
    </citation>
    <scope>NUCLEOTIDE SEQUENCE [LARGE SCALE GENOMIC DNA]</scope>
    <source>
        <strain evidence="3 4">CJU-R4</strain>
    </source>
</reference>
<keyword evidence="4" id="KW-1185">Reference proteome</keyword>
<dbReference type="KEGG" id="srho:HH216_19980"/>
<accession>A0A7L5DPT7</accession>
<evidence type="ECO:0000256" key="1">
    <source>
        <dbReference type="SAM" id="MobiDB-lite"/>
    </source>
</evidence>
<dbReference type="AlphaFoldDB" id="A0A7L5DPT7"/>
<keyword evidence="2" id="KW-0812">Transmembrane</keyword>
<evidence type="ECO:0000256" key="2">
    <source>
        <dbReference type="SAM" id="Phobius"/>
    </source>
</evidence>
<proteinExistence type="predicted"/>
<organism evidence="3 4">
    <name type="scientific">Spirosoma rhododendri</name>
    <dbReference type="NCBI Taxonomy" id="2728024"/>
    <lineage>
        <taxon>Bacteria</taxon>
        <taxon>Pseudomonadati</taxon>
        <taxon>Bacteroidota</taxon>
        <taxon>Cytophagia</taxon>
        <taxon>Cytophagales</taxon>
        <taxon>Cytophagaceae</taxon>
        <taxon>Spirosoma</taxon>
    </lineage>
</organism>
<feature type="compositionally biased region" description="Basic and acidic residues" evidence="1">
    <location>
        <begin position="252"/>
        <end position="270"/>
    </location>
</feature>
<sequence length="298" mass="31653">MKTSELTISEQALTFARTVPGKPVFLVLRVATNESDTQITASTSLPDVFQLATDKRPIFGSAVTLVPEPAGTYIHIRYQPARSGVHEGELLLQSPTSTQTVTLTGRCTRLATDDTRTNKALTRTVGPARSKTAFGRLGATVAGLAVAIGLLYTGITYRCQLAPSLCREEPVVGQQAELVAPVVEAPVAAAPVVDVARETRTTPAKSVPAPVRQQSEDPATAQAPRPVTRRSQSVAASESKEAATAGTSAPGRSERAAEAKVERTVKRQAELPRPVKPATEESDLERELNGRSNQDVPL</sequence>
<evidence type="ECO:0000313" key="3">
    <source>
        <dbReference type="EMBL" id="QJD80449.1"/>
    </source>
</evidence>
<dbReference type="EMBL" id="CP051677">
    <property type="protein sequence ID" value="QJD80449.1"/>
    <property type="molecule type" value="Genomic_DNA"/>
</dbReference>
<gene>
    <name evidence="3" type="ORF">HH216_19980</name>
</gene>